<feature type="compositionally biased region" description="Low complexity" evidence="1">
    <location>
        <begin position="152"/>
        <end position="165"/>
    </location>
</feature>
<feature type="compositionally biased region" description="Polar residues" evidence="1">
    <location>
        <begin position="47"/>
        <end position="56"/>
    </location>
</feature>
<accession>A0A2H3JEF5</accession>
<evidence type="ECO:0000313" key="3">
    <source>
        <dbReference type="Proteomes" id="UP000218811"/>
    </source>
</evidence>
<feature type="compositionally biased region" description="Basic and acidic residues" evidence="1">
    <location>
        <begin position="129"/>
        <end position="147"/>
    </location>
</feature>
<reference evidence="2 3" key="1">
    <citation type="journal article" date="2012" name="Science">
        <title>The Paleozoic origin of enzymatic lignin decomposition reconstructed from 31 fungal genomes.</title>
        <authorList>
            <person name="Floudas D."/>
            <person name="Binder M."/>
            <person name="Riley R."/>
            <person name="Barry K."/>
            <person name="Blanchette R.A."/>
            <person name="Henrissat B."/>
            <person name="Martinez A.T."/>
            <person name="Otillar R."/>
            <person name="Spatafora J.W."/>
            <person name="Yadav J.S."/>
            <person name="Aerts A."/>
            <person name="Benoit I."/>
            <person name="Boyd A."/>
            <person name="Carlson A."/>
            <person name="Copeland A."/>
            <person name="Coutinho P.M."/>
            <person name="de Vries R.P."/>
            <person name="Ferreira P."/>
            <person name="Findley K."/>
            <person name="Foster B."/>
            <person name="Gaskell J."/>
            <person name="Glotzer D."/>
            <person name="Gorecki P."/>
            <person name="Heitman J."/>
            <person name="Hesse C."/>
            <person name="Hori C."/>
            <person name="Igarashi K."/>
            <person name="Jurgens J.A."/>
            <person name="Kallen N."/>
            <person name="Kersten P."/>
            <person name="Kohler A."/>
            <person name="Kuees U."/>
            <person name="Kumar T.K.A."/>
            <person name="Kuo A."/>
            <person name="LaButti K."/>
            <person name="Larrondo L.F."/>
            <person name="Lindquist E."/>
            <person name="Ling A."/>
            <person name="Lombard V."/>
            <person name="Lucas S."/>
            <person name="Lundell T."/>
            <person name="Martin R."/>
            <person name="McLaughlin D.J."/>
            <person name="Morgenstern I."/>
            <person name="Morin E."/>
            <person name="Murat C."/>
            <person name="Nagy L.G."/>
            <person name="Nolan M."/>
            <person name="Ohm R.A."/>
            <person name="Patyshakuliyeva A."/>
            <person name="Rokas A."/>
            <person name="Ruiz-Duenas F.J."/>
            <person name="Sabat G."/>
            <person name="Salamov A."/>
            <person name="Samejima M."/>
            <person name="Schmutz J."/>
            <person name="Slot J.C."/>
            <person name="St John F."/>
            <person name="Stenlid J."/>
            <person name="Sun H."/>
            <person name="Sun S."/>
            <person name="Syed K."/>
            <person name="Tsang A."/>
            <person name="Wiebenga A."/>
            <person name="Young D."/>
            <person name="Pisabarro A."/>
            <person name="Eastwood D.C."/>
            <person name="Martin F."/>
            <person name="Cullen D."/>
            <person name="Grigoriev I.V."/>
            <person name="Hibbett D.S."/>
        </authorList>
    </citation>
    <scope>NUCLEOTIDE SEQUENCE [LARGE SCALE GENOMIC DNA]</scope>
    <source>
        <strain evidence="2 3">MD-104</strain>
    </source>
</reference>
<dbReference type="AlphaFoldDB" id="A0A2H3JEF5"/>
<name>A0A2H3JEF5_WOLCO</name>
<gene>
    <name evidence="2" type="ORF">WOLCODRAFT_150677</name>
</gene>
<keyword evidence="3" id="KW-1185">Reference proteome</keyword>
<dbReference type="EMBL" id="KB468053">
    <property type="protein sequence ID" value="PCH40610.1"/>
    <property type="molecule type" value="Genomic_DNA"/>
</dbReference>
<proteinExistence type="predicted"/>
<feature type="region of interest" description="Disordered" evidence="1">
    <location>
        <begin position="42"/>
        <end position="62"/>
    </location>
</feature>
<organism evidence="2 3">
    <name type="scientific">Wolfiporia cocos (strain MD-104)</name>
    <name type="common">Brown rot fungus</name>
    <dbReference type="NCBI Taxonomy" id="742152"/>
    <lineage>
        <taxon>Eukaryota</taxon>
        <taxon>Fungi</taxon>
        <taxon>Dikarya</taxon>
        <taxon>Basidiomycota</taxon>
        <taxon>Agaricomycotina</taxon>
        <taxon>Agaricomycetes</taxon>
        <taxon>Polyporales</taxon>
        <taxon>Phaeolaceae</taxon>
        <taxon>Wolfiporia</taxon>
    </lineage>
</organism>
<protein>
    <submittedName>
        <fullName evidence="2">Uncharacterized protein</fullName>
    </submittedName>
</protein>
<feature type="region of interest" description="Disordered" evidence="1">
    <location>
        <begin position="77"/>
        <end position="301"/>
    </location>
</feature>
<feature type="compositionally biased region" description="Polar residues" evidence="1">
    <location>
        <begin position="105"/>
        <end position="126"/>
    </location>
</feature>
<dbReference type="Proteomes" id="UP000218811">
    <property type="component" value="Unassembled WGS sequence"/>
</dbReference>
<feature type="region of interest" description="Disordered" evidence="1">
    <location>
        <begin position="313"/>
        <end position="336"/>
    </location>
</feature>
<feature type="compositionally biased region" description="Polar residues" evidence="1">
    <location>
        <begin position="316"/>
        <end position="331"/>
    </location>
</feature>
<feature type="compositionally biased region" description="Basic and acidic residues" evidence="1">
    <location>
        <begin position="218"/>
        <end position="232"/>
    </location>
</feature>
<evidence type="ECO:0000313" key="2">
    <source>
        <dbReference type="EMBL" id="PCH40610.1"/>
    </source>
</evidence>
<feature type="compositionally biased region" description="Basic and acidic residues" evidence="1">
    <location>
        <begin position="266"/>
        <end position="283"/>
    </location>
</feature>
<sequence>MPSAGPRVFRLGLAQHSGAAVPTYKRSAFPELQSKKLAHLLEPKQGPTVSNTTSHQRPPAGHRAIRMPKAHPVAIATQAPLLRNATQREKAQRRARAWQRVTPKQVGTPNVQPPRSNSGAARSTNRAPPADRAEQSTRSGKPSEGKAAETLPRPAAAPADGQGPASRQGIAVARPTSRRPIWPEGEHTDIPLGRRSTSQRQPLPLTLTPPRQATPRVQRTERPRRPVAEKHGATPPRSNVNKSTVSPPVTAKPPGCQPARRPGPPEPRDKEPTTSERISKSKGEATGSLGSAPTYKADTPVGHLLRRANKCAPVWTQRTTAPPTISRSNKAPWQGPPTLIAAASVAVEQDKWLQGHQVKK</sequence>
<evidence type="ECO:0000256" key="1">
    <source>
        <dbReference type="SAM" id="MobiDB-lite"/>
    </source>
</evidence>
<feature type="compositionally biased region" description="Low complexity" evidence="1">
    <location>
        <begin position="199"/>
        <end position="216"/>
    </location>
</feature>
<feature type="compositionally biased region" description="Polar residues" evidence="1">
    <location>
        <begin position="236"/>
        <end position="247"/>
    </location>
</feature>